<reference evidence="2 3" key="1">
    <citation type="journal article" date="2015" name="Int. J. Syst. Evol. Microbiol.">
        <title>Methanoculleus sediminis sp. nov., a methanogen from sediments near a submarine mud volcano.</title>
        <authorList>
            <person name="Chen S.C."/>
            <person name="Chen M.F."/>
            <person name="Lai M.C."/>
            <person name="Weng C.Y."/>
            <person name="Wu S.Y."/>
            <person name="Lin S."/>
            <person name="Yang T.F."/>
            <person name="Chen P.C."/>
        </authorList>
    </citation>
    <scope>NUCLEOTIDE SEQUENCE [LARGE SCALE GENOMIC DNA]</scope>
    <source>
        <strain evidence="2 3">S3Fa</strain>
    </source>
</reference>
<evidence type="ECO:0000259" key="1">
    <source>
        <dbReference type="Pfam" id="PF01968"/>
    </source>
</evidence>
<comment type="caution">
    <text evidence="2">The sequence shown here is derived from an EMBL/GenBank/DDBJ whole genome shotgun (WGS) entry which is preliminary data.</text>
</comment>
<dbReference type="Gene3D" id="3.30.420.40">
    <property type="match status" value="1"/>
</dbReference>
<name>A0A0H1R457_9EURY</name>
<evidence type="ECO:0000313" key="2">
    <source>
        <dbReference type="EMBL" id="KLK87522.1"/>
    </source>
</evidence>
<dbReference type="OrthoDB" id="148086at2157"/>
<dbReference type="Gene3D" id="3.30.420.190">
    <property type="entry name" value="conserved archaeal protein q6m145"/>
    <property type="match status" value="1"/>
</dbReference>
<dbReference type="AlphaFoldDB" id="A0A0H1R457"/>
<organism evidence="2 3">
    <name type="scientific">Methanoculleus sediminis</name>
    <dbReference type="NCBI Taxonomy" id="1550566"/>
    <lineage>
        <taxon>Archaea</taxon>
        <taxon>Methanobacteriati</taxon>
        <taxon>Methanobacteriota</taxon>
        <taxon>Stenosarchaea group</taxon>
        <taxon>Methanomicrobia</taxon>
        <taxon>Methanomicrobiales</taxon>
        <taxon>Methanomicrobiaceae</taxon>
        <taxon>Methanoculleus</taxon>
    </lineage>
</organism>
<feature type="domain" description="Hydantoinase A/oxoprolinase" evidence="1">
    <location>
        <begin position="45"/>
        <end position="270"/>
    </location>
</feature>
<dbReference type="InterPro" id="IPR002821">
    <property type="entry name" value="Hydantoinase_A"/>
</dbReference>
<accession>A0A0H1R457</accession>
<evidence type="ECO:0000313" key="3">
    <source>
        <dbReference type="Proteomes" id="UP000035301"/>
    </source>
</evidence>
<proteinExistence type="predicted"/>
<dbReference type="GO" id="GO:0016787">
    <property type="term" value="F:hydrolase activity"/>
    <property type="evidence" value="ECO:0007669"/>
    <property type="project" value="InterPro"/>
</dbReference>
<dbReference type="Proteomes" id="UP000035301">
    <property type="component" value="Unassembled WGS sequence"/>
</dbReference>
<dbReference type="Pfam" id="PF01968">
    <property type="entry name" value="Hydantoinase_A"/>
    <property type="match status" value="1"/>
</dbReference>
<gene>
    <name evidence="2" type="ORF">SZ63_10690</name>
</gene>
<sequence>MIGIDIGGANLKVVDDTGVHIHYCPLWQGAPLADLLKPYAGKPAAVVMSGELADCFASKMDGIRWIVGAVQEVIPGAVFYGTDAAFHTRPVPALAAANWLASADYLRENYADAVLLDVGSTTADVIPLNRFEELKGLTDTRRLQERYLVYTGMLRTNVATLVSSVTLDGTATPVSTEYFAASADAHLALGHIAPEDYTSPAPDDGEKTPDAALRRLARVVCADLDEIGRDGALAVARQFWDTQRTLIARAVEHAVSRSGAGRVITAGIGANLFARELGGVTLEEEIGEVSDALPAYSVREVALRRAGGT</sequence>
<keyword evidence="3" id="KW-1185">Reference proteome</keyword>
<dbReference type="NCBIfam" id="TIGR03123">
    <property type="entry name" value="one_C_unchar_1"/>
    <property type="match status" value="1"/>
</dbReference>
<dbReference type="RefSeq" id="WP_048185235.1">
    <property type="nucleotide sequence ID" value="NZ_JXOJ01000006.1"/>
</dbReference>
<dbReference type="EMBL" id="JXOJ01000006">
    <property type="protein sequence ID" value="KLK87522.1"/>
    <property type="molecule type" value="Genomic_DNA"/>
</dbReference>
<dbReference type="STRING" id="1550566.SZ63_10690"/>
<dbReference type="InterPro" id="IPR002756">
    <property type="entry name" value="MfnF"/>
</dbReference>
<protein>
    <submittedName>
        <fullName evidence="2">H4MPT-linked C1 transfer pathway protein</fullName>
    </submittedName>
</protein>
<dbReference type="PATRIC" id="fig|1550566.3.peg.2333"/>